<reference evidence="1 2" key="1">
    <citation type="submission" date="2019-08" db="EMBL/GenBank/DDBJ databases">
        <authorList>
            <person name="Alioto T."/>
            <person name="Alioto T."/>
            <person name="Gomez Garrido J."/>
        </authorList>
    </citation>
    <scope>NUCLEOTIDE SEQUENCE [LARGE SCALE GENOMIC DNA]</scope>
</reference>
<proteinExistence type="predicted"/>
<dbReference type="EMBL" id="CABPRJ010001459">
    <property type="protein sequence ID" value="VVC37967.1"/>
    <property type="molecule type" value="Genomic_DNA"/>
</dbReference>
<evidence type="ECO:0000313" key="2">
    <source>
        <dbReference type="Proteomes" id="UP000325440"/>
    </source>
</evidence>
<sequence>MAKRSKKPKLVLKKPLAKVSKHNVLNEHNYSLASKKICIMKISQDLTNTQIVNKKVTDNNECGSVPDWLKYHNLSSEEEDDCEEKTVSQLLIMEFQKDSGNSYKVCPPFDWIHLIYLTVKNCTEEYVTCHDVDIFCRHWFPYYLNKSWINNISSVLNCPSNKYFNCSSMVLFGKSVRWAVNIESVNILEDSLMSIVKKHEEKIKSAMRYPDKLPTILRGYGVHYLGYKCFNIFGFNNLVSNKNIPFKKRKQ</sequence>
<evidence type="ECO:0000313" key="1">
    <source>
        <dbReference type="EMBL" id="VVC37967.1"/>
    </source>
</evidence>
<organism evidence="1 2">
    <name type="scientific">Cinara cedri</name>
    <dbReference type="NCBI Taxonomy" id="506608"/>
    <lineage>
        <taxon>Eukaryota</taxon>
        <taxon>Metazoa</taxon>
        <taxon>Ecdysozoa</taxon>
        <taxon>Arthropoda</taxon>
        <taxon>Hexapoda</taxon>
        <taxon>Insecta</taxon>
        <taxon>Pterygota</taxon>
        <taxon>Neoptera</taxon>
        <taxon>Paraneoptera</taxon>
        <taxon>Hemiptera</taxon>
        <taxon>Sternorrhyncha</taxon>
        <taxon>Aphidomorpha</taxon>
        <taxon>Aphidoidea</taxon>
        <taxon>Aphididae</taxon>
        <taxon>Lachninae</taxon>
        <taxon>Cinara</taxon>
    </lineage>
</organism>
<name>A0A5E4N330_9HEMI</name>
<dbReference type="AlphaFoldDB" id="A0A5E4N330"/>
<dbReference type="OrthoDB" id="6610644at2759"/>
<protein>
    <submittedName>
        <fullName evidence="1">Winged helix-turn-helix DNA-binding domain</fullName>
    </submittedName>
</protein>
<gene>
    <name evidence="1" type="ORF">CINCED_3A003663</name>
</gene>
<dbReference type="GO" id="GO:0003677">
    <property type="term" value="F:DNA binding"/>
    <property type="evidence" value="ECO:0007669"/>
    <property type="project" value="UniProtKB-KW"/>
</dbReference>
<accession>A0A5E4N330</accession>
<dbReference type="Proteomes" id="UP000325440">
    <property type="component" value="Unassembled WGS sequence"/>
</dbReference>
<keyword evidence="2" id="KW-1185">Reference proteome</keyword>
<keyword evidence="1" id="KW-0238">DNA-binding</keyword>